<organism evidence="2">
    <name type="scientific">marine sediment metagenome</name>
    <dbReference type="NCBI Taxonomy" id="412755"/>
    <lineage>
        <taxon>unclassified sequences</taxon>
        <taxon>metagenomes</taxon>
        <taxon>ecological metagenomes</taxon>
    </lineage>
</organism>
<dbReference type="InterPro" id="IPR027417">
    <property type="entry name" value="P-loop_NTPase"/>
</dbReference>
<dbReference type="InterPro" id="IPR037235">
    <property type="entry name" value="TRCF-like_C_D7"/>
</dbReference>
<gene>
    <name evidence="2" type="ORF">S06H3_21482</name>
</gene>
<protein>
    <recommendedName>
        <fullName evidence="1">Carrier domain-containing protein</fullName>
    </recommendedName>
</protein>
<dbReference type="Pfam" id="PF03461">
    <property type="entry name" value="TRCF"/>
    <property type="match status" value="1"/>
</dbReference>
<name>X1LUL2_9ZZZZ</name>
<sequence length="209" mass="22760">TELGAGFAIAMRDLEIRGAGNLLGVEQSGYIAAVGFDLYCRLLAEAVEEVKQKRAGEGKRSILRPPASAIALPATAYIPEDYISATSTRLAFYQRLSVAKQAEEIEGIARELSDRFGPVPQPVKNLLYVVEIKQLTAEQLGVEEESIVPSASLVVDLNIAPADLAELVTAIEQEFSTPRRKLEISDEDTQKIVAVQDLIDYLHDYGIGD</sequence>
<feature type="domain" description="Carrier" evidence="1">
    <location>
        <begin position="126"/>
        <end position="206"/>
    </location>
</feature>
<evidence type="ECO:0000313" key="2">
    <source>
        <dbReference type="EMBL" id="GAI06090.1"/>
    </source>
</evidence>
<proteinExistence type="predicted"/>
<dbReference type="GO" id="GO:0006281">
    <property type="term" value="P:DNA repair"/>
    <property type="evidence" value="ECO:0007669"/>
    <property type="project" value="InterPro"/>
</dbReference>
<reference evidence="2" key="1">
    <citation type="journal article" date="2014" name="Front. Microbiol.">
        <title>High frequency of phylogenetically diverse reductive dehalogenase-homologous genes in deep subseafloor sedimentary metagenomes.</title>
        <authorList>
            <person name="Kawai M."/>
            <person name="Futagami T."/>
            <person name="Toyoda A."/>
            <person name="Takaki Y."/>
            <person name="Nishi S."/>
            <person name="Hori S."/>
            <person name="Arai W."/>
            <person name="Tsubouchi T."/>
            <person name="Morono Y."/>
            <person name="Uchiyama I."/>
            <person name="Ito T."/>
            <person name="Fujiyama A."/>
            <person name="Inagaki F."/>
            <person name="Takami H."/>
        </authorList>
    </citation>
    <scope>NUCLEOTIDE SEQUENCE</scope>
    <source>
        <strain evidence="2">Expedition CK06-06</strain>
    </source>
</reference>
<evidence type="ECO:0000259" key="1">
    <source>
        <dbReference type="PROSITE" id="PS50075"/>
    </source>
</evidence>
<dbReference type="InterPro" id="IPR005118">
    <property type="entry name" value="TRCF_C"/>
</dbReference>
<dbReference type="AlphaFoldDB" id="X1LUL2"/>
<dbReference type="SUPFAM" id="SSF143517">
    <property type="entry name" value="TRCF domain-like"/>
    <property type="match status" value="1"/>
</dbReference>
<feature type="non-terminal residue" evidence="2">
    <location>
        <position position="1"/>
    </location>
</feature>
<dbReference type="InterPro" id="IPR009081">
    <property type="entry name" value="PP-bd_ACP"/>
</dbReference>
<dbReference type="EMBL" id="BARV01011291">
    <property type="protein sequence ID" value="GAI06090.1"/>
    <property type="molecule type" value="Genomic_DNA"/>
</dbReference>
<dbReference type="Gene3D" id="3.40.50.300">
    <property type="entry name" value="P-loop containing nucleotide triphosphate hydrolases"/>
    <property type="match status" value="1"/>
</dbReference>
<dbReference type="SMART" id="SM00982">
    <property type="entry name" value="TRCF"/>
    <property type="match status" value="1"/>
</dbReference>
<accession>X1LUL2</accession>
<comment type="caution">
    <text evidence="2">The sequence shown here is derived from an EMBL/GenBank/DDBJ whole genome shotgun (WGS) entry which is preliminary data.</text>
</comment>
<dbReference type="PROSITE" id="PS50075">
    <property type="entry name" value="CARRIER"/>
    <property type="match status" value="1"/>
</dbReference>
<dbReference type="Gene3D" id="3.90.1150.50">
    <property type="entry name" value="Transcription-repair-coupling factor, D7 domain"/>
    <property type="match status" value="1"/>
</dbReference>